<evidence type="ECO:0000313" key="1">
    <source>
        <dbReference type="EMBL" id="ELY61687.1"/>
    </source>
</evidence>
<reference evidence="1 2" key="1">
    <citation type="journal article" date="2014" name="PLoS Genet.">
        <title>Phylogenetically driven sequencing of extremely halophilic archaea reveals strategies for static and dynamic osmo-response.</title>
        <authorList>
            <person name="Becker E.A."/>
            <person name="Seitzer P.M."/>
            <person name="Tritt A."/>
            <person name="Larsen D."/>
            <person name="Krusor M."/>
            <person name="Yao A.I."/>
            <person name="Wu D."/>
            <person name="Madern D."/>
            <person name="Eisen J.A."/>
            <person name="Darling A.E."/>
            <person name="Facciotti M.T."/>
        </authorList>
    </citation>
    <scope>NUCLEOTIDE SEQUENCE [LARGE SCALE GENOMIC DNA]</scope>
    <source>
        <strain evidence="1 2">DSM 18795</strain>
    </source>
</reference>
<sequence length="95" mass="10931">MEIDLLDFVEQWRDLVKQALGKRAGKPASGRFARWGHVVLDCLWLEDDHSYRETPSQLKYMAEIRDVLALNHDEIEDTVLHHCASRLSSAVRNSA</sequence>
<proteinExistence type="predicted"/>
<dbReference type="EMBL" id="AOIA01000082">
    <property type="protein sequence ID" value="ELY61687.1"/>
    <property type="molecule type" value="Genomic_DNA"/>
</dbReference>
<dbReference type="AlphaFoldDB" id="L9XJB8"/>
<comment type="caution">
    <text evidence="1">The sequence shown here is derived from an EMBL/GenBank/DDBJ whole genome shotgun (WGS) entry which is preliminary data.</text>
</comment>
<keyword evidence="2" id="KW-1185">Reference proteome</keyword>
<protein>
    <submittedName>
        <fullName evidence="1">ISH9-type transposase</fullName>
    </submittedName>
</protein>
<organism evidence="1 2">
    <name type="scientific">Natronococcus jeotgali DSM 18795</name>
    <dbReference type="NCBI Taxonomy" id="1227498"/>
    <lineage>
        <taxon>Archaea</taxon>
        <taxon>Methanobacteriati</taxon>
        <taxon>Methanobacteriota</taxon>
        <taxon>Stenosarchaea group</taxon>
        <taxon>Halobacteria</taxon>
        <taxon>Halobacteriales</taxon>
        <taxon>Natrialbaceae</taxon>
        <taxon>Natronococcus</taxon>
    </lineage>
</organism>
<gene>
    <name evidence="1" type="ORF">C492_09305</name>
</gene>
<name>L9XJB8_9EURY</name>
<dbReference type="Proteomes" id="UP000011531">
    <property type="component" value="Unassembled WGS sequence"/>
</dbReference>
<accession>L9XJB8</accession>
<evidence type="ECO:0000313" key="2">
    <source>
        <dbReference type="Proteomes" id="UP000011531"/>
    </source>
</evidence>